<organism evidence="2 3">
    <name type="scientific">Stylosanthes scabra</name>
    <dbReference type="NCBI Taxonomy" id="79078"/>
    <lineage>
        <taxon>Eukaryota</taxon>
        <taxon>Viridiplantae</taxon>
        <taxon>Streptophyta</taxon>
        <taxon>Embryophyta</taxon>
        <taxon>Tracheophyta</taxon>
        <taxon>Spermatophyta</taxon>
        <taxon>Magnoliopsida</taxon>
        <taxon>eudicotyledons</taxon>
        <taxon>Gunneridae</taxon>
        <taxon>Pentapetalae</taxon>
        <taxon>rosids</taxon>
        <taxon>fabids</taxon>
        <taxon>Fabales</taxon>
        <taxon>Fabaceae</taxon>
        <taxon>Papilionoideae</taxon>
        <taxon>50 kb inversion clade</taxon>
        <taxon>dalbergioids sensu lato</taxon>
        <taxon>Dalbergieae</taxon>
        <taxon>Pterocarpus clade</taxon>
        <taxon>Stylosanthes</taxon>
    </lineage>
</organism>
<reference evidence="2 3" key="1">
    <citation type="journal article" date="2023" name="Plants (Basel)">
        <title>Bridging the Gap: Combining Genomics and Transcriptomics Approaches to Understand Stylosanthes scabra, an Orphan Legume from the Brazilian Caatinga.</title>
        <authorList>
            <person name="Ferreira-Neto J.R.C."/>
            <person name="da Silva M.D."/>
            <person name="Binneck E."/>
            <person name="de Melo N.F."/>
            <person name="da Silva R.H."/>
            <person name="de Melo A.L.T.M."/>
            <person name="Pandolfi V."/>
            <person name="Bustamante F.O."/>
            <person name="Brasileiro-Vidal A.C."/>
            <person name="Benko-Iseppon A.M."/>
        </authorList>
    </citation>
    <scope>NUCLEOTIDE SEQUENCE [LARGE SCALE GENOMIC DNA]</scope>
    <source>
        <tissue evidence="2">Leaves</tissue>
    </source>
</reference>
<feature type="compositionally biased region" description="Low complexity" evidence="1">
    <location>
        <begin position="1"/>
        <end position="15"/>
    </location>
</feature>
<feature type="compositionally biased region" description="Basic residues" evidence="1">
    <location>
        <begin position="33"/>
        <end position="45"/>
    </location>
</feature>
<sequence>MVPAKGKAAATVAGTTEREREREIDTKIERCQRGRKSRRRLHRRPPWPPSSSTTATSSSHVDVGLEEIDATEKKEGSIAAATSSCCCSWSHLRHHRRFENSSPLVELTVAAVGFCMAEEPERERECELSHCQVVAATPGCAVAPLDAENGMFSPKSVVVDVAAELTTSKSDEVFVNQTLDEPLLLFRFHILSKLQVN</sequence>
<accession>A0ABU6QE00</accession>
<proteinExistence type="predicted"/>
<evidence type="ECO:0000313" key="2">
    <source>
        <dbReference type="EMBL" id="MED6110084.1"/>
    </source>
</evidence>
<evidence type="ECO:0000256" key="1">
    <source>
        <dbReference type="SAM" id="MobiDB-lite"/>
    </source>
</evidence>
<keyword evidence="3" id="KW-1185">Reference proteome</keyword>
<comment type="caution">
    <text evidence="2">The sequence shown here is derived from an EMBL/GenBank/DDBJ whole genome shotgun (WGS) entry which is preliminary data.</text>
</comment>
<feature type="compositionally biased region" description="Low complexity" evidence="1">
    <location>
        <begin position="50"/>
        <end position="59"/>
    </location>
</feature>
<dbReference type="Proteomes" id="UP001341840">
    <property type="component" value="Unassembled WGS sequence"/>
</dbReference>
<feature type="compositionally biased region" description="Basic and acidic residues" evidence="1">
    <location>
        <begin position="16"/>
        <end position="32"/>
    </location>
</feature>
<dbReference type="EMBL" id="JASCZI010000210">
    <property type="protein sequence ID" value="MED6110084.1"/>
    <property type="molecule type" value="Genomic_DNA"/>
</dbReference>
<evidence type="ECO:0000313" key="3">
    <source>
        <dbReference type="Proteomes" id="UP001341840"/>
    </source>
</evidence>
<name>A0ABU6QE00_9FABA</name>
<protein>
    <submittedName>
        <fullName evidence="2">Uncharacterized protein</fullName>
    </submittedName>
</protein>
<gene>
    <name evidence="2" type="ORF">PIB30_039620</name>
</gene>
<feature type="region of interest" description="Disordered" evidence="1">
    <location>
        <begin position="1"/>
        <end position="62"/>
    </location>
</feature>